<evidence type="ECO:0000313" key="2">
    <source>
        <dbReference type="EMBL" id="KYM76238.1"/>
    </source>
</evidence>
<accession>A0A195AVH9</accession>
<dbReference type="EMBL" id="KQ976731">
    <property type="protein sequence ID" value="KYM76238.1"/>
    <property type="molecule type" value="Genomic_DNA"/>
</dbReference>
<dbReference type="Proteomes" id="UP000078540">
    <property type="component" value="Unassembled WGS sequence"/>
</dbReference>
<dbReference type="AlphaFoldDB" id="A0A195AVH9"/>
<organism evidence="2 3">
    <name type="scientific">Atta colombica</name>
    <dbReference type="NCBI Taxonomy" id="520822"/>
    <lineage>
        <taxon>Eukaryota</taxon>
        <taxon>Metazoa</taxon>
        <taxon>Ecdysozoa</taxon>
        <taxon>Arthropoda</taxon>
        <taxon>Hexapoda</taxon>
        <taxon>Insecta</taxon>
        <taxon>Pterygota</taxon>
        <taxon>Neoptera</taxon>
        <taxon>Endopterygota</taxon>
        <taxon>Hymenoptera</taxon>
        <taxon>Apocrita</taxon>
        <taxon>Aculeata</taxon>
        <taxon>Formicoidea</taxon>
        <taxon>Formicidae</taxon>
        <taxon>Myrmicinae</taxon>
        <taxon>Atta</taxon>
    </lineage>
</organism>
<feature type="region of interest" description="Disordered" evidence="1">
    <location>
        <begin position="135"/>
        <end position="154"/>
    </location>
</feature>
<proteinExistence type="predicted"/>
<gene>
    <name evidence="2" type="ORF">ALC53_13265</name>
</gene>
<dbReference type="STRING" id="520822.A0A195AVH9"/>
<keyword evidence="3" id="KW-1185">Reference proteome</keyword>
<name>A0A195AVH9_9HYME</name>
<sequence>MTNAVMFVRGVEDSLAEEGFKTKTLLREHREMRHKLPLLTPQDLNFRHIEWMLHRLISFQCRNWYRVPQGSHLKHRNLLTTAVFGWYSASKALELFATAKDHKLIISRKMAMQPADRHPAIGTVISHANAILRNSFHDTPSPPREAHPTHTTDPTLQCVVDTGRPILLANRTVTAAPTYNQEFYVEKEIEENGILLISSMNPVVGVMRARSWPSVCITLRPHTHNPVEIPRPPYNSISMGVSASCRAEPSAYTAQSPISGPIALLTSLPPCAKLPNIAVRTCRKANNLDTSGCASSSAIPSICAFSTSAWATISNGLSLLLPRNFGAKSALTLPLLLPQGASEITDNAVVSLFSWQRPKFVAVVAAAFSSLPFDANSILALCRGTTYTYTITAANIPASPSSAIDIILTATILTDTIPLSMGLANQDAAMLPRAIHFTYNMNMIKLLHELCYVTQSQRVVVLLTPAVPRHTSENPTVAPTMECVPEIGSRNAVASSSQTPDPARLDNAPSINSFSWPSYNETSSIPLRIVSETCSGGINRQMRTIFQSRTFYRCSINSGRKFCL</sequence>
<evidence type="ECO:0000313" key="3">
    <source>
        <dbReference type="Proteomes" id="UP000078540"/>
    </source>
</evidence>
<reference evidence="2 3" key="1">
    <citation type="submission" date="2015-09" db="EMBL/GenBank/DDBJ databases">
        <title>Atta colombica WGS genome.</title>
        <authorList>
            <person name="Nygaard S."/>
            <person name="Hu H."/>
            <person name="Boomsma J."/>
            <person name="Zhang G."/>
        </authorList>
    </citation>
    <scope>NUCLEOTIDE SEQUENCE [LARGE SCALE GENOMIC DNA]</scope>
    <source>
        <strain evidence="2">Treedump-2</strain>
        <tissue evidence="2">Whole body</tissue>
    </source>
</reference>
<protein>
    <submittedName>
        <fullName evidence="2">Uncharacterized protein</fullName>
    </submittedName>
</protein>
<evidence type="ECO:0000256" key="1">
    <source>
        <dbReference type="SAM" id="MobiDB-lite"/>
    </source>
</evidence>